<feature type="binding site" evidence="9 11">
    <location>
        <position position="192"/>
    </location>
    <ligand>
        <name>substrate</name>
    </ligand>
</feature>
<evidence type="ECO:0000313" key="14">
    <source>
        <dbReference type="EMBL" id="MBA4494216.1"/>
    </source>
</evidence>
<feature type="active site" description="For OMPdecase activity" evidence="10">
    <location>
        <position position="62"/>
    </location>
</feature>
<feature type="active site" description="For OMPdecase activity" evidence="10">
    <location>
        <position position="60"/>
    </location>
</feature>
<feature type="active site" description="Proton donor" evidence="9">
    <location>
        <position position="62"/>
    </location>
</feature>
<comment type="subunit">
    <text evidence="3 9">Homodimer.</text>
</comment>
<evidence type="ECO:0000256" key="6">
    <source>
        <dbReference type="ARBA" id="ARBA00023239"/>
    </source>
</evidence>
<feature type="domain" description="Orotidine 5'-phosphate decarboxylase" evidence="13">
    <location>
        <begin position="4"/>
        <end position="228"/>
    </location>
</feature>
<dbReference type="HAMAP" id="MF_01200_B">
    <property type="entry name" value="OMPdecase_type1_B"/>
    <property type="match status" value="1"/>
</dbReference>
<dbReference type="Proteomes" id="UP000535491">
    <property type="component" value="Unassembled WGS sequence"/>
</dbReference>
<dbReference type="GO" id="GO:0004590">
    <property type="term" value="F:orotidine-5'-phosphate decarboxylase activity"/>
    <property type="evidence" value="ECO:0007669"/>
    <property type="project" value="UniProtKB-UniRule"/>
</dbReference>
<dbReference type="UniPathway" id="UPA00070">
    <property type="reaction ID" value="UER00120"/>
</dbReference>
<feature type="binding site" evidence="9 11">
    <location>
        <position position="10"/>
    </location>
    <ligand>
        <name>substrate</name>
    </ligand>
</feature>
<dbReference type="EC" id="4.1.1.23" evidence="9"/>
<keyword evidence="6 9" id="KW-0456">Lyase</keyword>
<evidence type="ECO:0000256" key="4">
    <source>
        <dbReference type="ARBA" id="ARBA00022793"/>
    </source>
</evidence>
<dbReference type="InterPro" id="IPR018089">
    <property type="entry name" value="OMPdecase_AS"/>
</dbReference>
<dbReference type="InterPro" id="IPR011060">
    <property type="entry name" value="RibuloseP-bd_barrel"/>
</dbReference>
<comment type="similarity">
    <text evidence="8 9">Belongs to the OMP decarboxylase family. Type 1 subfamily.</text>
</comment>
<comment type="function">
    <text evidence="1 9">Catalyzes the decarboxylation of orotidine 5'-monophosphate (OMP) to uridine 5'-monophosphate (UMP).</text>
</comment>
<evidence type="ECO:0000313" key="15">
    <source>
        <dbReference type="Proteomes" id="UP000535491"/>
    </source>
</evidence>
<dbReference type="PANTHER" id="PTHR32119:SF2">
    <property type="entry name" value="OROTIDINE 5'-PHOSPHATE DECARBOXYLASE"/>
    <property type="match status" value="1"/>
</dbReference>
<dbReference type="GO" id="GO:0005829">
    <property type="term" value="C:cytosol"/>
    <property type="evidence" value="ECO:0007669"/>
    <property type="project" value="TreeGrafter"/>
</dbReference>
<feature type="binding site" evidence="9 11">
    <location>
        <position position="33"/>
    </location>
    <ligand>
        <name>substrate</name>
    </ligand>
</feature>
<feature type="binding site" evidence="9 11">
    <location>
        <position position="212"/>
    </location>
    <ligand>
        <name>substrate</name>
    </ligand>
</feature>
<evidence type="ECO:0000259" key="13">
    <source>
        <dbReference type="SMART" id="SM00934"/>
    </source>
</evidence>
<dbReference type="SUPFAM" id="SSF51366">
    <property type="entry name" value="Ribulose-phoshate binding barrel"/>
    <property type="match status" value="1"/>
</dbReference>
<comment type="caution">
    <text evidence="14">The sequence shown here is derived from an EMBL/GenBank/DDBJ whole genome shotgun (WGS) entry which is preliminary data.</text>
</comment>
<feature type="binding site" evidence="9 11">
    <location>
        <position position="183"/>
    </location>
    <ligand>
        <name>substrate</name>
    </ligand>
</feature>
<dbReference type="GO" id="GO:0044205">
    <property type="term" value="P:'de novo' UMP biosynthetic process"/>
    <property type="evidence" value="ECO:0007669"/>
    <property type="project" value="UniProtKB-UniRule"/>
</dbReference>
<evidence type="ECO:0000256" key="9">
    <source>
        <dbReference type="HAMAP-Rule" id="MF_01200"/>
    </source>
</evidence>
<feature type="active site" description="For OMPdecase activity" evidence="10">
    <location>
        <position position="65"/>
    </location>
</feature>
<dbReference type="AlphaFoldDB" id="A0A7W1WQW5"/>
<evidence type="ECO:0000256" key="12">
    <source>
        <dbReference type="RuleBase" id="RU000512"/>
    </source>
</evidence>
<organism evidence="14 15">
    <name type="scientific">Paenactinomyces guangxiensis</name>
    <dbReference type="NCBI Taxonomy" id="1490290"/>
    <lineage>
        <taxon>Bacteria</taxon>
        <taxon>Bacillati</taxon>
        <taxon>Bacillota</taxon>
        <taxon>Bacilli</taxon>
        <taxon>Bacillales</taxon>
        <taxon>Thermoactinomycetaceae</taxon>
        <taxon>Paenactinomyces</taxon>
    </lineage>
</organism>
<dbReference type="NCBIfam" id="NF001273">
    <property type="entry name" value="PRK00230.1"/>
    <property type="match status" value="1"/>
</dbReference>
<comment type="pathway">
    <text evidence="2 9 12">Pyrimidine metabolism; UMP biosynthesis via de novo pathway; UMP from orotate: step 2/2.</text>
</comment>
<comment type="catalytic activity">
    <reaction evidence="7 9 12">
        <text>orotidine 5'-phosphate + H(+) = UMP + CO2</text>
        <dbReference type="Rhea" id="RHEA:11596"/>
        <dbReference type="ChEBI" id="CHEBI:15378"/>
        <dbReference type="ChEBI" id="CHEBI:16526"/>
        <dbReference type="ChEBI" id="CHEBI:57538"/>
        <dbReference type="ChEBI" id="CHEBI:57865"/>
        <dbReference type="EC" id="4.1.1.23"/>
    </reaction>
</comment>
<evidence type="ECO:0000256" key="5">
    <source>
        <dbReference type="ARBA" id="ARBA00022975"/>
    </source>
</evidence>
<sequence length="241" mass="26507">MHNRVIIALDFPAAQMAEQFLDHWRGEQKPFIKVGYQLFYSAGPQWIAKRKEEGYPIFLDLKLHDIPNTVAKGIESLGRLGIDFLTIHASGGRTMIEAARLAAEATAGRERMKLLAVTQLTSTDQQMLNEEIGIPGTVEECVSRYAQFAQKAGADGVICSGQEVSRVKQATSPSFLAVTPGIRPLGKDVQDQKRVVTPARAIRDGADYLVVGRPITRSADPVKSFWAIVEEIQQLGVGFDE</sequence>
<dbReference type="NCBIfam" id="TIGR01740">
    <property type="entry name" value="pyrF"/>
    <property type="match status" value="1"/>
</dbReference>
<dbReference type="Pfam" id="PF00215">
    <property type="entry name" value="OMPdecase"/>
    <property type="match status" value="1"/>
</dbReference>
<dbReference type="InterPro" id="IPR013785">
    <property type="entry name" value="Aldolase_TIM"/>
</dbReference>
<dbReference type="CDD" id="cd04725">
    <property type="entry name" value="OMP_decarboxylase_like"/>
    <property type="match status" value="1"/>
</dbReference>
<dbReference type="InterPro" id="IPR047596">
    <property type="entry name" value="OMPdecase_bac"/>
</dbReference>
<evidence type="ECO:0000256" key="3">
    <source>
        <dbReference type="ARBA" id="ARBA00011738"/>
    </source>
</evidence>
<keyword evidence="15" id="KW-1185">Reference proteome</keyword>
<evidence type="ECO:0000256" key="8">
    <source>
        <dbReference type="ARBA" id="ARBA00061012"/>
    </source>
</evidence>
<dbReference type="PROSITE" id="PS00156">
    <property type="entry name" value="OMPDECASE"/>
    <property type="match status" value="1"/>
</dbReference>
<evidence type="ECO:0000256" key="1">
    <source>
        <dbReference type="ARBA" id="ARBA00002356"/>
    </source>
</evidence>
<feature type="binding site" evidence="9">
    <location>
        <begin position="60"/>
        <end position="69"/>
    </location>
    <ligand>
        <name>substrate</name>
    </ligand>
</feature>
<dbReference type="InterPro" id="IPR014732">
    <property type="entry name" value="OMPdecase"/>
</dbReference>
<reference evidence="14 15" key="1">
    <citation type="submission" date="2020-07" db="EMBL/GenBank/DDBJ databases">
        <authorList>
            <person name="Feng H."/>
        </authorList>
    </citation>
    <scope>NUCLEOTIDE SEQUENCE [LARGE SCALE GENOMIC DNA]</scope>
    <source>
        <strain evidence="15">s-10</strain>
    </source>
</reference>
<dbReference type="PANTHER" id="PTHR32119">
    <property type="entry name" value="OROTIDINE 5'-PHOSPHATE DECARBOXYLASE"/>
    <property type="match status" value="1"/>
</dbReference>
<proteinExistence type="inferred from homology"/>
<name>A0A7W1WQW5_9BACL</name>
<feature type="binding site" evidence="9 11">
    <location>
        <position position="121"/>
    </location>
    <ligand>
        <name>substrate</name>
    </ligand>
</feature>
<gene>
    <name evidence="9 14" type="primary">pyrF</name>
    <name evidence="14" type="ORF">H1191_07850</name>
</gene>
<dbReference type="InterPro" id="IPR001754">
    <property type="entry name" value="OMPdeCOase_dom"/>
</dbReference>
<keyword evidence="5 9" id="KW-0665">Pyrimidine biosynthesis</keyword>
<accession>A0A7W1WQW5</accession>
<evidence type="ECO:0000256" key="2">
    <source>
        <dbReference type="ARBA" id="ARBA00004861"/>
    </source>
</evidence>
<dbReference type="EMBL" id="JACEIQ010000006">
    <property type="protein sequence ID" value="MBA4494216.1"/>
    <property type="molecule type" value="Genomic_DNA"/>
</dbReference>
<dbReference type="FunFam" id="3.20.20.70:FF:000015">
    <property type="entry name" value="Orotidine 5'-phosphate decarboxylase"/>
    <property type="match status" value="1"/>
</dbReference>
<dbReference type="Gene3D" id="3.20.20.70">
    <property type="entry name" value="Aldolase class I"/>
    <property type="match status" value="1"/>
</dbReference>
<feature type="binding site" evidence="9 11">
    <location>
        <position position="213"/>
    </location>
    <ligand>
        <name>substrate</name>
    </ligand>
</feature>
<evidence type="ECO:0000256" key="7">
    <source>
        <dbReference type="ARBA" id="ARBA00049157"/>
    </source>
</evidence>
<evidence type="ECO:0000256" key="11">
    <source>
        <dbReference type="PIRSR" id="PIRSR614732-2"/>
    </source>
</evidence>
<keyword evidence="4 9" id="KW-0210">Decarboxylase</keyword>
<dbReference type="GO" id="GO:0006207">
    <property type="term" value="P:'de novo' pyrimidine nucleobase biosynthetic process"/>
    <property type="evidence" value="ECO:0007669"/>
    <property type="project" value="InterPro"/>
</dbReference>
<evidence type="ECO:0000256" key="10">
    <source>
        <dbReference type="PIRSR" id="PIRSR614732-1"/>
    </source>
</evidence>
<dbReference type="SMART" id="SM00934">
    <property type="entry name" value="OMPdecase"/>
    <property type="match status" value="1"/>
</dbReference>
<protein>
    <recommendedName>
        <fullName evidence="9">Orotidine 5'-phosphate decarboxylase</fullName>
        <ecNumber evidence="9">4.1.1.23</ecNumber>
    </recommendedName>
    <alternativeName>
        <fullName evidence="9">OMP decarboxylase</fullName>
        <shortName evidence="9">OMPDCase</shortName>
        <shortName evidence="9">OMPdecase</shortName>
    </alternativeName>
</protein>